<organism evidence="3">
    <name type="scientific">viral metagenome</name>
    <dbReference type="NCBI Taxonomy" id="1070528"/>
    <lineage>
        <taxon>unclassified sequences</taxon>
        <taxon>metagenomes</taxon>
        <taxon>organismal metagenomes</taxon>
    </lineage>
</organism>
<dbReference type="EMBL" id="MN739711">
    <property type="protein sequence ID" value="QHT22540.1"/>
    <property type="molecule type" value="Genomic_DNA"/>
</dbReference>
<dbReference type="Pfam" id="PF19150">
    <property type="entry name" value="DUF5832"/>
    <property type="match status" value="1"/>
</dbReference>
<feature type="compositionally biased region" description="Polar residues" evidence="2">
    <location>
        <begin position="22"/>
        <end position="31"/>
    </location>
</feature>
<dbReference type="InterPro" id="IPR043872">
    <property type="entry name" value="DUF5832"/>
</dbReference>
<evidence type="ECO:0000313" key="3">
    <source>
        <dbReference type="EMBL" id="QHT22540.1"/>
    </source>
</evidence>
<reference evidence="3" key="1">
    <citation type="journal article" date="2020" name="Nature">
        <title>Giant virus diversity and host interactions through global metagenomics.</title>
        <authorList>
            <person name="Schulz F."/>
            <person name="Roux S."/>
            <person name="Paez-Espino D."/>
            <person name="Jungbluth S."/>
            <person name="Walsh D.A."/>
            <person name="Denef V.J."/>
            <person name="McMahon K.D."/>
            <person name="Konstantinidis K.T."/>
            <person name="Eloe-Fadrosh E.A."/>
            <person name="Kyrpides N.C."/>
            <person name="Woyke T."/>
        </authorList>
    </citation>
    <scope>NUCLEOTIDE SEQUENCE</scope>
    <source>
        <strain evidence="3">GVMAG-M-3300023179-111</strain>
    </source>
</reference>
<accession>A0A6C0E1S7</accession>
<evidence type="ECO:0000256" key="1">
    <source>
        <dbReference type="SAM" id="Coils"/>
    </source>
</evidence>
<protein>
    <submittedName>
        <fullName evidence="3">Uncharacterized protein</fullName>
    </submittedName>
</protein>
<name>A0A6C0E1S7_9ZZZZ</name>
<feature type="coiled-coil region" evidence="1">
    <location>
        <begin position="156"/>
        <end position="186"/>
    </location>
</feature>
<feature type="compositionally biased region" description="Basic and acidic residues" evidence="2">
    <location>
        <begin position="10"/>
        <end position="21"/>
    </location>
</feature>
<evidence type="ECO:0000256" key="2">
    <source>
        <dbReference type="SAM" id="MobiDB-lite"/>
    </source>
</evidence>
<dbReference type="AlphaFoldDB" id="A0A6C0E1S7"/>
<sequence>MSKESSLTAPEDRDKENRWRPEQSQPPLSNEETVEAMKELNITSFVDKFPKVDRTFADPPVNMQNYGLFSFIPAKGSSPNENGVYGYAKIRGSYQSELEASQRAEYLIRNVDSYHKIYHTYVGRPFPLTESSSYSADVSEVDIKKDMSKNISHSIKDKKEDELKEIREIQQREKNLIEESKREEVDPYDEYITQRVKKAQLVFTYLEHQKKMAEVKEIIIKTRKVIAEMDETHPTFNESYYEKYMQARKDAGITEDIKEAQDNFIKFLVEDVDLGF</sequence>
<proteinExistence type="predicted"/>
<keyword evidence="1" id="KW-0175">Coiled coil</keyword>
<feature type="region of interest" description="Disordered" evidence="2">
    <location>
        <begin position="1"/>
        <end position="33"/>
    </location>
</feature>